<name>A0A178ZI12_9EURO</name>
<organism evidence="1 2">
    <name type="scientific">Fonsecaea erecta</name>
    <dbReference type="NCBI Taxonomy" id="1367422"/>
    <lineage>
        <taxon>Eukaryota</taxon>
        <taxon>Fungi</taxon>
        <taxon>Dikarya</taxon>
        <taxon>Ascomycota</taxon>
        <taxon>Pezizomycotina</taxon>
        <taxon>Eurotiomycetes</taxon>
        <taxon>Chaetothyriomycetidae</taxon>
        <taxon>Chaetothyriales</taxon>
        <taxon>Herpotrichiellaceae</taxon>
        <taxon>Fonsecaea</taxon>
    </lineage>
</organism>
<accession>A0A178ZI12</accession>
<sequence>MVDFAFYASCTELCPRRQPCFRAYFKSPGQPGLVCALGTINRQSDSTSNLKRYLGPSVLHIVSHIYVHTSSYLDLDSHSNRTHYHIDDIDAFDIANYVNFVNCFYVLVDNVYNIAYNVNVHVNFNFNDIDYINFHVYHNFSDIYYINYYVTNYNLDVNFHLNHNFNYVDDDAHDNINNNKHNNNYDYNHINNHNHVAYNHHHHHHHHHNHHVPTSSDVDILQCRAIHSLS</sequence>
<evidence type="ECO:0000313" key="2">
    <source>
        <dbReference type="Proteomes" id="UP000078343"/>
    </source>
</evidence>
<dbReference type="RefSeq" id="XP_018692453.1">
    <property type="nucleotide sequence ID" value="XM_018837893.1"/>
</dbReference>
<dbReference type="AlphaFoldDB" id="A0A178ZI12"/>
<keyword evidence="2" id="KW-1185">Reference proteome</keyword>
<proteinExistence type="predicted"/>
<comment type="caution">
    <text evidence="1">The sequence shown here is derived from an EMBL/GenBank/DDBJ whole genome shotgun (WGS) entry which is preliminary data.</text>
</comment>
<dbReference type="GeneID" id="30010552"/>
<reference evidence="1 2" key="1">
    <citation type="submission" date="2016-04" db="EMBL/GenBank/DDBJ databases">
        <title>Draft genome of Fonsecaea erecta CBS 125763.</title>
        <authorList>
            <person name="Weiss V.A."/>
            <person name="Vicente V.A."/>
            <person name="Raittz R.T."/>
            <person name="Moreno L.F."/>
            <person name="De Souza E.M."/>
            <person name="Pedrosa F.O."/>
            <person name="Steffens M.B."/>
            <person name="Faoro H."/>
            <person name="Tadra-Sfeir M.Z."/>
            <person name="Najafzadeh M.J."/>
            <person name="Felipe M.S."/>
            <person name="Teixeira M."/>
            <person name="Sun J."/>
            <person name="Xi L."/>
            <person name="Gomes R."/>
            <person name="De Azevedo C.M."/>
            <person name="Salgado C.G."/>
            <person name="Da Silva M.B."/>
            <person name="Nascimento M.F."/>
            <person name="Queiroz-Telles F."/>
            <person name="Attili D.S."/>
            <person name="Gorbushina A."/>
        </authorList>
    </citation>
    <scope>NUCLEOTIDE SEQUENCE [LARGE SCALE GENOMIC DNA]</scope>
    <source>
        <strain evidence="1 2">CBS 125763</strain>
    </source>
</reference>
<dbReference type="EMBL" id="LVYI01000005">
    <property type="protein sequence ID" value="OAP59086.1"/>
    <property type="molecule type" value="Genomic_DNA"/>
</dbReference>
<protein>
    <submittedName>
        <fullName evidence="1">Uncharacterized protein</fullName>
    </submittedName>
</protein>
<dbReference type="Proteomes" id="UP000078343">
    <property type="component" value="Unassembled WGS sequence"/>
</dbReference>
<evidence type="ECO:0000313" key="1">
    <source>
        <dbReference type="EMBL" id="OAP59086.1"/>
    </source>
</evidence>
<gene>
    <name evidence="1" type="ORF">AYL99_06384</name>
</gene>